<protein>
    <submittedName>
        <fullName evidence="1">Uncharacterized protein</fullName>
    </submittedName>
</protein>
<dbReference type="AlphaFoldDB" id="A0AAV4QZ16"/>
<reference evidence="1 2" key="1">
    <citation type="submission" date="2021-06" db="EMBL/GenBank/DDBJ databases">
        <title>Caerostris extrusa draft genome.</title>
        <authorList>
            <person name="Kono N."/>
            <person name="Arakawa K."/>
        </authorList>
    </citation>
    <scope>NUCLEOTIDE SEQUENCE [LARGE SCALE GENOMIC DNA]</scope>
</reference>
<keyword evidence="2" id="KW-1185">Reference proteome</keyword>
<sequence>MRVLGNGVKQYGDTTNLNELPEKHYGANPPNFLFEVIEKGFSTCRFIISMPPYMCLKCLKTFVHKSFENFFLLFEDGKRRPFTLRRLQMKAVNNNAFEPHLGI</sequence>
<accession>A0AAV4QZ16</accession>
<gene>
    <name evidence="1" type="ORF">CEXT_317561</name>
</gene>
<comment type="caution">
    <text evidence="1">The sequence shown here is derived from an EMBL/GenBank/DDBJ whole genome shotgun (WGS) entry which is preliminary data.</text>
</comment>
<dbReference type="EMBL" id="BPLR01006915">
    <property type="protein sequence ID" value="GIY13302.1"/>
    <property type="molecule type" value="Genomic_DNA"/>
</dbReference>
<dbReference type="Proteomes" id="UP001054945">
    <property type="component" value="Unassembled WGS sequence"/>
</dbReference>
<evidence type="ECO:0000313" key="1">
    <source>
        <dbReference type="EMBL" id="GIY13302.1"/>
    </source>
</evidence>
<organism evidence="1 2">
    <name type="scientific">Caerostris extrusa</name>
    <name type="common">Bark spider</name>
    <name type="synonym">Caerostris bankana</name>
    <dbReference type="NCBI Taxonomy" id="172846"/>
    <lineage>
        <taxon>Eukaryota</taxon>
        <taxon>Metazoa</taxon>
        <taxon>Ecdysozoa</taxon>
        <taxon>Arthropoda</taxon>
        <taxon>Chelicerata</taxon>
        <taxon>Arachnida</taxon>
        <taxon>Araneae</taxon>
        <taxon>Araneomorphae</taxon>
        <taxon>Entelegynae</taxon>
        <taxon>Araneoidea</taxon>
        <taxon>Araneidae</taxon>
        <taxon>Caerostris</taxon>
    </lineage>
</organism>
<proteinExistence type="predicted"/>
<evidence type="ECO:0000313" key="2">
    <source>
        <dbReference type="Proteomes" id="UP001054945"/>
    </source>
</evidence>
<name>A0AAV4QZ16_CAEEX</name>